<keyword evidence="2" id="KW-1185">Reference proteome</keyword>
<dbReference type="RefSeq" id="WP_015179761.1">
    <property type="nucleotide sequence ID" value="NC_019730.1"/>
</dbReference>
<organism evidence="1 2">
    <name type="scientific">Phormidium nigroviride PCC 7112</name>
    <dbReference type="NCBI Taxonomy" id="179408"/>
    <lineage>
        <taxon>Bacteria</taxon>
        <taxon>Bacillati</taxon>
        <taxon>Cyanobacteriota</taxon>
        <taxon>Cyanophyceae</taxon>
        <taxon>Oscillatoriophycideae</taxon>
        <taxon>Oscillatoriales</taxon>
        <taxon>Oscillatoriaceae</taxon>
        <taxon>Phormidium</taxon>
    </lineage>
</organism>
<proteinExistence type="predicted"/>
<evidence type="ECO:0000313" key="1">
    <source>
        <dbReference type="EMBL" id="AFZ10794.1"/>
    </source>
</evidence>
<dbReference type="OrthoDB" id="9861510at2"/>
<keyword evidence="1" id="KW-0614">Plasmid</keyword>
<dbReference type="Proteomes" id="UP000010478">
    <property type="component" value="Plasmid pOSC7112.02"/>
</dbReference>
<dbReference type="EMBL" id="CP003616">
    <property type="protein sequence ID" value="AFZ10794.1"/>
    <property type="molecule type" value="Genomic_DNA"/>
</dbReference>
<dbReference type="AlphaFoldDB" id="K9VTA3"/>
<dbReference type="KEGG" id="oni:Osc7112_6689"/>
<protein>
    <submittedName>
        <fullName evidence="1">Uncharacterized protein</fullName>
    </submittedName>
</protein>
<dbReference type="HOGENOM" id="CLU_2602640_0_0_3"/>
<evidence type="ECO:0000313" key="2">
    <source>
        <dbReference type="Proteomes" id="UP000010478"/>
    </source>
</evidence>
<sequence>MTRNIHTFLRTACFVRCRHPSHHERGYTLKHHKLEGIIQVWFNSFELLDEAEKVLRTEGLELKITLAYQSNGCFLSLDC</sequence>
<reference evidence="1 2" key="1">
    <citation type="submission" date="2012-05" db="EMBL/GenBank/DDBJ databases">
        <title>Finished plasmid 2 of genome of Oscillatoria sp. PCC 7112.</title>
        <authorList>
            <consortium name="US DOE Joint Genome Institute"/>
            <person name="Gugger M."/>
            <person name="Coursin T."/>
            <person name="Rippka R."/>
            <person name="Tandeau De Marsac N."/>
            <person name="Huntemann M."/>
            <person name="Wei C.-L."/>
            <person name="Han J."/>
            <person name="Detter J.C."/>
            <person name="Han C."/>
            <person name="Tapia R."/>
            <person name="Davenport K."/>
            <person name="Daligault H."/>
            <person name="Erkkila T."/>
            <person name="Gu W."/>
            <person name="Munk A.C.C."/>
            <person name="Teshima H."/>
            <person name="Xu Y."/>
            <person name="Chain P."/>
            <person name="Chen A."/>
            <person name="Krypides N."/>
            <person name="Mavromatis K."/>
            <person name="Markowitz V."/>
            <person name="Szeto E."/>
            <person name="Ivanova N."/>
            <person name="Mikhailova N."/>
            <person name="Ovchinnikova G."/>
            <person name="Pagani I."/>
            <person name="Pati A."/>
            <person name="Goodwin L."/>
            <person name="Peters L."/>
            <person name="Pitluck S."/>
            <person name="Woyke T."/>
            <person name="Kerfeld C."/>
        </authorList>
    </citation>
    <scope>NUCLEOTIDE SEQUENCE [LARGE SCALE GENOMIC DNA]</scope>
    <source>
        <strain evidence="1 2">PCC 7112</strain>
        <plasmid evidence="1 2">pOSC7112.02</plasmid>
    </source>
</reference>
<name>K9VTA3_9CYAN</name>
<accession>K9VTA3</accession>
<geneLocation type="plasmid" evidence="1 2">
    <name>pOSC7112.02</name>
</geneLocation>
<gene>
    <name evidence="1" type="ORF">Osc7112_6689</name>
</gene>